<dbReference type="InterPro" id="IPR016691">
    <property type="entry name" value="TRMT11"/>
</dbReference>
<dbReference type="InterPro" id="IPR029063">
    <property type="entry name" value="SAM-dependent_MTases_sf"/>
</dbReference>
<evidence type="ECO:0000259" key="13">
    <source>
        <dbReference type="Pfam" id="PF25904"/>
    </source>
</evidence>
<protein>
    <recommendedName>
        <fullName evidence="9">tRNA (guanine(10)-N(2))-methyltransferase</fullName>
        <ecNumber evidence="9">2.1.1.214</ecNumber>
    </recommendedName>
</protein>
<dbReference type="PIRSF" id="PIRSF017259">
    <property type="entry name" value="tRNA_mtfrase_TRM11"/>
    <property type="match status" value="1"/>
</dbReference>
<evidence type="ECO:0000256" key="5">
    <source>
        <dbReference type="ARBA" id="ARBA00022679"/>
    </source>
</evidence>
<dbReference type="InterPro" id="IPR059073">
    <property type="entry name" value="TRMT11_N"/>
</dbReference>
<evidence type="ECO:0000256" key="6">
    <source>
        <dbReference type="ARBA" id="ARBA00022691"/>
    </source>
</evidence>
<dbReference type="GO" id="GO:0000049">
    <property type="term" value="F:tRNA binding"/>
    <property type="evidence" value="ECO:0007669"/>
    <property type="project" value="UniProtKB-UniRule"/>
</dbReference>
<evidence type="ECO:0000256" key="8">
    <source>
        <dbReference type="ARBA" id="ARBA00022884"/>
    </source>
</evidence>
<keyword evidence="2" id="KW-0963">Cytoplasm</keyword>
<dbReference type="Proteomes" id="UP001295423">
    <property type="component" value="Unassembled WGS sequence"/>
</dbReference>
<dbReference type="Pfam" id="PF25904">
    <property type="entry name" value="Tmrp11_N"/>
    <property type="match status" value="1"/>
</dbReference>
<dbReference type="GO" id="GO:0005737">
    <property type="term" value="C:cytoplasm"/>
    <property type="evidence" value="ECO:0007669"/>
    <property type="project" value="UniProtKB-SubCell"/>
</dbReference>
<keyword evidence="6 10" id="KW-0949">S-adenosyl-L-methionine</keyword>
<evidence type="ECO:0000256" key="3">
    <source>
        <dbReference type="ARBA" id="ARBA00022555"/>
    </source>
</evidence>
<keyword evidence="15" id="KW-1185">Reference proteome</keyword>
<dbReference type="GO" id="GO:0008033">
    <property type="term" value="P:tRNA processing"/>
    <property type="evidence" value="ECO:0007669"/>
    <property type="project" value="UniProtKB-UniRule"/>
</dbReference>
<feature type="compositionally biased region" description="Acidic residues" evidence="11">
    <location>
        <begin position="565"/>
        <end position="574"/>
    </location>
</feature>
<evidence type="ECO:0000256" key="2">
    <source>
        <dbReference type="ARBA" id="ARBA00022490"/>
    </source>
</evidence>
<keyword evidence="8 10" id="KW-0694">RNA-binding</keyword>
<evidence type="ECO:0000256" key="11">
    <source>
        <dbReference type="SAM" id="MobiDB-lite"/>
    </source>
</evidence>
<dbReference type="PROSITE" id="PS51627">
    <property type="entry name" value="SAM_MT_TRM11"/>
    <property type="match status" value="1"/>
</dbReference>
<comment type="similarity">
    <text evidence="10">Belongs to the class I-like SAM-binding methyltransferase superfamily. TRM11 methyltransferase family.</text>
</comment>
<proteinExistence type="inferred from homology"/>
<keyword evidence="5 10" id="KW-0808">Transferase</keyword>
<name>A0AAD2PY17_9STRA</name>
<comment type="subcellular location">
    <subcellularLocation>
        <location evidence="1">Cytoplasm</location>
    </subcellularLocation>
</comment>
<keyword evidence="7 10" id="KW-0819">tRNA processing</keyword>
<feature type="region of interest" description="Disordered" evidence="11">
    <location>
        <begin position="534"/>
        <end position="574"/>
    </location>
</feature>
<keyword evidence="3 10" id="KW-0820">tRNA-binding</keyword>
<accession>A0AAD2PY17</accession>
<dbReference type="PANTHER" id="PTHR13370">
    <property type="entry name" value="RNA METHYLASE-RELATED"/>
    <property type="match status" value="1"/>
</dbReference>
<dbReference type="EC" id="2.1.1.214" evidence="9"/>
<evidence type="ECO:0000256" key="10">
    <source>
        <dbReference type="PROSITE-ProRule" id="PRU00959"/>
    </source>
</evidence>
<dbReference type="GO" id="GO:0032259">
    <property type="term" value="P:methylation"/>
    <property type="evidence" value="ECO:0007669"/>
    <property type="project" value="UniProtKB-UniRule"/>
</dbReference>
<evidence type="ECO:0000313" key="15">
    <source>
        <dbReference type="Proteomes" id="UP001295423"/>
    </source>
</evidence>
<evidence type="ECO:0000256" key="4">
    <source>
        <dbReference type="ARBA" id="ARBA00022603"/>
    </source>
</evidence>
<reference evidence="14" key="1">
    <citation type="submission" date="2023-08" db="EMBL/GenBank/DDBJ databases">
        <authorList>
            <person name="Audoor S."/>
            <person name="Bilcke G."/>
        </authorList>
    </citation>
    <scope>NUCLEOTIDE SEQUENCE</scope>
</reference>
<dbReference type="InterPro" id="IPR002052">
    <property type="entry name" value="DNA_methylase_N6_adenine_CS"/>
</dbReference>
<comment type="caution">
    <text evidence="14">The sequence shown here is derived from an EMBL/GenBank/DDBJ whole genome shotgun (WGS) entry which is preliminary data.</text>
</comment>
<dbReference type="AlphaFoldDB" id="A0AAD2PY17"/>
<evidence type="ECO:0000256" key="1">
    <source>
        <dbReference type="ARBA" id="ARBA00004496"/>
    </source>
</evidence>
<keyword evidence="4 10" id="KW-0489">Methyltransferase</keyword>
<dbReference type="GO" id="GO:0043527">
    <property type="term" value="C:tRNA methyltransferase complex"/>
    <property type="evidence" value="ECO:0007669"/>
    <property type="project" value="UniProtKB-ARBA"/>
</dbReference>
<feature type="domain" description="Ribosomal RNA large subunit methyltransferase K/L-like methyltransferase" evidence="12">
    <location>
        <begin position="276"/>
        <end position="396"/>
    </location>
</feature>
<sequence>MDIPTETPASSSSSSDGKEERYLVLIEFAYRHLDFQIAEIESVLDMHGIQLGSPDCRVYPLPGQDETGRTTPASSNPELRRPYLILSFPAKDASKLSDNSNSVDRWGLVTRATNENASIAEILSRCTLVKTIVELWGASTSSLDTCAKECGEWIKNTKVGQSIFANVAGEQESWKLTVHTLGTKYTREEQAEMRDKFSYLGFQGPVQMKEPNHEYVLIREVEMDGKGSPLHPRHGIDKNVIPEHDKLPPLGLYFGRLLGGKSKKGRGGLEQYNLKNRVYLGPTSMDAELSFVMTNYGQVQKGSVVFDPFVGTGSILLSCALRGAYCMGSDIDIRVLKGRNKEETIWKNFDQYHLRRPELLRTDNAIYHRHFRRHQPLYDAIVCDPPYGIRAGARKTGSRKDTPRPILEEHRHDHIAQTKPYPVSDVMSDLLDVAARTLVMSGRLVYVIPSFHEFDPHTDLPRHECLKLVHSCYQPLQAELGRRIVVMKKIKDYDFSKRDHYMSNIWVNGTESAEKCANLRDKILEAAKQKPDYERKAAVRRQKRKVLKEEKKAAKKKKKKRLGEDNDEVEETQS</sequence>
<gene>
    <name evidence="14" type="ORF">CYCCA115_LOCUS23781</name>
</gene>
<dbReference type="Gene3D" id="3.40.50.150">
    <property type="entry name" value="Vaccinia Virus protein VP39"/>
    <property type="match status" value="1"/>
</dbReference>
<dbReference type="PANTHER" id="PTHR13370:SF3">
    <property type="entry name" value="TRNA (GUANINE(10)-N2)-METHYLTRANSFERASE HOMOLOG"/>
    <property type="match status" value="1"/>
</dbReference>
<dbReference type="Pfam" id="PF01170">
    <property type="entry name" value="UPF0020"/>
    <property type="match status" value="1"/>
</dbReference>
<evidence type="ECO:0000313" key="14">
    <source>
        <dbReference type="EMBL" id="CAJ1969576.1"/>
    </source>
</evidence>
<dbReference type="PROSITE" id="PS00092">
    <property type="entry name" value="N6_MTASE"/>
    <property type="match status" value="1"/>
</dbReference>
<evidence type="ECO:0000259" key="12">
    <source>
        <dbReference type="Pfam" id="PF01170"/>
    </source>
</evidence>
<feature type="domain" description="tRNA (guanine(10)-N(2))-methyltransferase TRMT11 N-terminal" evidence="13">
    <location>
        <begin position="115"/>
        <end position="226"/>
    </location>
</feature>
<dbReference type="SUPFAM" id="SSF53335">
    <property type="entry name" value="S-adenosyl-L-methionine-dependent methyltransferases"/>
    <property type="match status" value="1"/>
</dbReference>
<dbReference type="PRINTS" id="PR00507">
    <property type="entry name" value="N12N6MTFRASE"/>
</dbReference>
<evidence type="ECO:0000256" key="7">
    <source>
        <dbReference type="ARBA" id="ARBA00022694"/>
    </source>
</evidence>
<dbReference type="InterPro" id="IPR000241">
    <property type="entry name" value="RlmKL-like_Mtase"/>
</dbReference>
<evidence type="ECO:0000256" key="9">
    <source>
        <dbReference type="ARBA" id="ARBA00066937"/>
    </source>
</evidence>
<dbReference type="GO" id="GO:0160102">
    <property type="term" value="F:tRNA (guanine(10)-N2)-methyltransferase activity"/>
    <property type="evidence" value="ECO:0007669"/>
    <property type="project" value="UniProtKB-EC"/>
</dbReference>
<dbReference type="EMBL" id="CAKOGP040002424">
    <property type="protein sequence ID" value="CAJ1969576.1"/>
    <property type="molecule type" value="Genomic_DNA"/>
</dbReference>
<organism evidence="14 15">
    <name type="scientific">Cylindrotheca closterium</name>
    <dbReference type="NCBI Taxonomy" id="2856"/>
    <lineage>
        <taxon>Eukaryota</taxon>
        <taxon>Sar</taxon>
        <taxon>Stramenopiles</taxon>
        <taxon>Ochrophyta</taxon>
        <taxon>Bacillariophyta</taxon>
        <taxon>Bacillariophyceae</taxon>
        <taxon>Bacillariophycidae</taxon>
        <taxon>Bacillariales</taxon>
        <taxon>Bacillariaceae</taxon>
        <taxon>Cylindrotheca</taxon>
    </lineage>
</organism>